<dbReference type="PANTHER" id="PTHR36078:SF2">
    <property type="entry name" value="OS09G0473966 PROTEIN"/>
    <property type="match status" value="1"/>
</dbReference>
<feature type="region of interest" description="Disordered" evidence="1">
    <location>
        <begin position="217"/>
        <end position="249"/>
    </location>
</feature>
<accession>A0AAP0WWA8</accession>
<comment type="caution">
    <text evidence="2">The sequence shown here is derived from an EMBL/GenBank/DDBJ whole genome shotgun (WGS) entry which is preliminary data.</text>
</comment>
<name>A0AAP0WWA8_LIQFO</name>
<dbReference type="AlphaFoldDB" id="A0AAP0WWA8"/>
<protein>
    <submittedName>
        <fullName evidence="2">Uncharacterized protein</fullName>
    </submittedName>
</protein>
<dbReference type="Proteomes" id="UP001415857">
    <property type="component" value="Unassembled WGS sequence"/>
</dbReference>
<evidence type="ECO:0000313" key="2">
    <source>
        <dbReference type="EMBL" id="KAK9278455.1"/>
    </source>
</evidence>
<evidence type="ECO:0000313" key="3">
    <source>
        <dbReference type="Proteomes" id="UP001415857"/>
    </source>
</evidence>
<keyword evidence="3" id="KW-1185">Reference proteome</keyword>
<dbReference type="PANTHER" id="PTHR36078">
    <property type="entry name" value="BNACNNG21220D PROTEIN"/>
    <property type="match status" value="1"/>
</dbReference>
<gene>
    <name evidence="2" type="ORF">L1049_028020</name>
</gene>
<proteinExistence type="predicted"/>
<sequence length="249" mass="28246">MKKIGLRKDAGRSWIEVGGEVYNFVVGDELLPESVEIREMWRRLEEKITAIGYKPNTGSISDHPKGRFFPVLSLPRIWEHVMNEASLVYISSSPHQSPERQVWSSSALHESYDRYKPNPHREVDFPSSLVDGATNNGVPDVFEKKPDIVDSFVDFVNADHIETFKKYEADYVRRLNAKYFSKKNLYGGNIFDEKMTIDDETIKSSRWSCTQSYADPVQGFEDQSSSGSTSTAETPTNISNGKYPSKKSG</sequence>
<dbReference type="EMBL" id="JBBPBK010000009">
    <property type="protein sequence ID" value="KAK9278455.1"/>
    <property type="molecule type" value="Genomic_DNA"/>
</dbReference>
<feature type="compositionally biased region" description="Polar residues" evidence="1">
    <location>
        <begin position="221"/>
        <end position="242"/>
    </location>
</feature>
<evidence type="ECO:0000256" key="1">
    <source>
        <dbReference type="SAM" id="MobiDB-lite"/>
    </source>
</evidence>
<organism evidence="2 3">
    <name type="scientific">Liquidambar formosana</name>
    <name type="common">Formosan gum</name>
    <dbReference type="NCBI Taxonomy" id="63359"/>
    <lineage>
        <taxon>Eukaryota</taxon>
        <taxon>Viridiplantae</taxon>
        <taxon>Streptophyta</taxon>
        <taxon>Embryophyta</taxon>
        <taxon>Tracheophyta</taxon>
        <taxon>Spermatophyta</taxon>
        <taxon>Magnoliopsida</taxon>
        <taxon>eudicotyledons</taxon>
        <taxon>Gunneridae</taxon>
        <taxon>Pentapetalae</taxon>
        <taxon>Saxifragales</taxon>
        <taxon>Altingiaceae</taxon>
        <taxon>Liquidambar</taxon>
    </lineage>
</organism>
<reference evidence="2 3" key="1">
    <citation type="journal article" date="2024" name="Plant J.">
        <title>Genome sequences and population genomics reveal climatic adaptation and genomic divergence between two closely related sweetgum species.</title>
        <authorList>
            <person name="Xu W.Q."/>
            <person name="Ren C.Q."/>
            <person name="Zhang X.Y."/>
            <person name="Comes H.P."/>
            <person name="Liu X.H."/>
            <person name="Li Y.G."/>
            <person name="Kettle C.J."/>
            <person name="Jalonen R."/>
            <person name="Gaisberger H."/>
            <person name="Ma Y.Z."/>
            <person name="Qiu Y.X."/>
        </authorList>
    </citation>
    <scope>NUCLEOTIDE SEQUENCE [LARGE SCALE GENOMIC DNA]</scope>
    <source>
        <strain evidence="2">Hangzhou</strain>
    </source>
</reference>